<dbReference type="EMBL" id="LAZR01056667">
    <property type="protein sequence ID" value="KKK73698.1"/>
    <property type="molecule type" value="Genomic_DNA"/>
</dbReference>
<proteinExistence type="predicted"/>
<reference evidence="1" key="1">
    <citation type="journal article" date="2015" name="Nature">
        <title>Complex archaea that bridge the gap between prokaryotes and eukaryotes.</title>
        <authorList>
            <person name="Spang A."/>
            <person name="Saw J.H."/>
            <person name="Jorgensen S.L."/>
            <person name="Zaremba-Niedzwiedzka K."/>
            <person name="Martijn J."/>
            <person name="Lind A.E."/>
            <person name="van Eijk R."/>
            <person name="Schleper C."/>
            <person name="Guy L."/>
            <person name="Ettema T.J."/>
        </authorList>
    </citation>
    <scope>NUCLEOTIDE SEQUENCE</scope>
</reference>
<comment type="caution">
    <text evidence="1">The sequence shown here is derived from an EMBL/GenBank/DDBJ whole genome shotgun (WGS) entry which is preliminary data.</text>
</comment>
<sequence length="110" mass="12179">YSDFALLDVTNYTGDDARQPNNYKVMKVAGRNGVGTSFKLKFGDSGGSHKLFFESIADNEFYEEWEDGGLSPLLANPDMTVRLTTTGFDATDDTISLIIWLKKKVQVDAS</sequence>
<accession>A0A0F8XXH0</accession>
<dbReference type="AlphaFoldDB" id="A0A0F8XXH0"/>
<evidence type="ECO:0000313" key="1">
    <source>
        <dbReference type="EMBL" id="KKK73698.1"/>
    </source>
</evidence>
<name>A0A0F8XXH0_9ZZZZ</name>
<feature type="non-terminal residue" evidence="1">
    <location>
        <position position="1"/>
    </location>
</feature>
<gene>
    <name evidence="1" type="ORF">LCGC14_2891210</name>
</gene>
<organism evidence="1">
    <name type="scientific">marine sediment metagenome</name>
    <dbReference type="NCBI Taxonomy" id="412755"/>
    <lineage>
        <taxon>unclassified sequences</taxon>
        <taxon>metagenomes</taxon>
        <taxon>ecological metagenomes</taxon>
    </lineage>
</organism>
<protein>
    <submittedName>
        <fullName evidence="1">Uncharacterized protein</fullName>
    </submittedName>
</protein>